<feature type="region of interest" description="Disordered" evidence="1">
    <location>
        <begin position="134"/>
        <end position="202"/>
    </location>
</feature>
<evidence type="ECO:0000256" key="1">
    <source>
        <dbReference type="SAM" id="MobiDB-lite"/>
    </source>
</evidence>
<evidence type="ECO:0000313" key="2">
    <source>
        <dbReference type="EMBL" id="KIX08068.1"/>
    </source>
</evidence>
<dbReference type="Proteomes" id="UP000053617">
    <property type="component" value="Unassembled WGS sequence"/>
</dbReference>
<dbReference type="OrthoDB" id="4118851at2759"/>
<dbReference type="HOGENOM" id="CLU_1272144_0_0_1"/>
<feature type="compositionally biased region" description="Acidic residues" evidence="1">
    <location>
        <begin position="136"/>
        <end position="172"/>
    </location>
</feature>
<gene>
    <name evidence="2" type="ORF">Z518_02723</name>
</gene>
<reference evidence="2 3" key="1">
    <citation type="submission" date="2015-01" db="EMBL/GenBank/DDBJ databases">
        <title>The Genome Sequence of Rhinocladiella mackenzie CBS 650.93.</title>
        <authorList>
            <consortium name="The Broad Institute Genomics Platform"/>
            <person name="Cuomo C."/>
            <person name="de Hoog S."/>
            <person name="Gorbushina A."/>
            <person name="Stielow B."/>
            <person name="Teixiera M."/>
            <person name="Abouelleil A."/>
            <person name="Chapman S.B."/>
            <person name="Priest M."/>
            <person name="Young S.K."/>
            <person name="Wortman J."/>
            <person name="Nusbaum C."/>
            <person name="Birren B."/>
        </authorList>
    </citation>
    <scope>NUCLEOTIDE SEQUENCE [LARGE SCALE GENOMIC DNA]</scope>
    <source>
        <strain evidence="2 3">CBS 650.93</strain>
    </source>
</reference>
<dbReference type="VEuPathDB" id="FungiDB:Z518_02723"/>
<proteinExistence type="predicted"/>
<dbReference type="EMBL" id="KN847476">
    <property type="protein sequence ID" value="KIX08068.1"/>
    <property type="molecule type" value="Genomic_DNA"/>
</dbReference>
<feature type="compositionally biased region" description="Polar residues" evidence="1">
    <location>
        <begin position="175"/>
        <end position="185"/>
    </location>
</feature>
<sequence>MSPSIFSPVTEKVSAALCSHDPLCFAAKPEVRSEMTRPAASRLFYISNWKLGTLSTCEEPNLRKLLGHLSVYDQVREFPQTQQIQSSEETPRPNELSTYLQHPVPSFREFQAAIEVQLATIAHISAAAAQLNVEEYSSDEEEDDDDCDSNDGEWSDEDTAAESDDSFTDYDSVEGQRSQCSSPTSCPDDKGGEEGDLWAIRPLTPFMNNRQVDVG</sequence>
<name>A0A0D2HCA8_9EURO</name>
<organism evidence="2 3">
    <name type="scientific">Rhinocladiella mackenziei CBS 650.93</name>
    <dbReference type="NCBI Taxonomy" id="1442369"/>
    <lineage>
        <taxon>Eukaryota</taxon>
        <taxon>Fungi</taxon>
        <taxon>Dikarya</taxon>
        <taxon>Ascomycota</taxon>
        <taxon>Pezizomycotina</taxon>
        <taxon>Eurotiomycetes</taxon>
        <taxon>Chaetothyriomycetidae</taxon>
        <taxon>Chaetothyriales</taxon>
        <taxon>Herpotrichiellaceae</taxon>
        <taxon>Rhinocladiella</taxon>
    </lineage>
</organism>
<evidence type="ECO:0000313" key="3">
    <source>
        <dbReference type="Proteomes" id="UP000053617"/>
    </source>
</evidence>
<protein>
    <submittedName>
        <fullName evidence="2">Uncharacterized protein</fullName>
    </submittedName>
</protein>
<dbReference type="AlphaFoldDB" id="A0A0D2HCA8"/>
<accession>A0A0D2HCA8</accession>
<keyword evidence="3" id="KW-1185">Reference proteome</keyword>
<dbReference type="RefSeq" id="XP_013275204.1">
    <property type="nucleotide sequence ID" value="XM_013419750.1"/>
</dbReference>
<dbReference type="GeneID" id="25290794"/>